<dbReference type="PANTHER" id="PTHR28052:SF1">
    <property type="entry name" value="UPF0545 PROTEIN C22ORF39"/>
    <property type="match status" value="1"/>
</dbReference>
<proteinExistence type="predicted"/>
<dbReference type="Pfam" id="PF11326">
    <property type="entry name" value="PANTS-like"/>
    <property type="match status" value="1"/>
</dbReference>
<name>A0A4Q1B7V5_TREME</name>
<keyword evidence="2" id="KW-1185">Reference proteome</keyword>
<dbReference type="InParanoid" id="A0A4Q1B7V5"/>
<dbReference type="OrthoDB" id="2017405at2759"/>
<dbReference type="InterPro" id="IPR021475">
    <property type="entry name" value="Pants/Emi1-like"/>
</dbReference>
<gene>
    <name evidence="1" type="ORF">M231_07973</name>
</gene>
<sequence length="60" mass="7355">MYRHGELRDCTHKLQDFKYCLSLRGETEDAKRQLWIKRRAAWWASRRLEGSSEDVWDLRT</sequence>
<dbReference type="Proteomes" id="UP000289152">
    <property type="component" value="Unassembled WGS sequence"/>
</dbReference>
<reference evidence="1 2" key="1">
    <citation type="submission" date="2016-06" db="EMBL/GenBank/DDBJ databases">
        <title>Evolution of pathogenesis and genome organization in the Tremellales.</title>
        <authorList>
            <person name="Cuomo C."/>
            <person name="Litvintseva A."/>
            <person name="Heitman J."/>
            <person name="Chen Y."/>
            <person name="Sun S."/>
            <person name="Springer D."/>
            <person name="Dromer F."/>
            <person name="Young S."/>
            <person name="Zeng Q."/>
            <person name="Chapman S."/>
            <person name="Gujja S."/>
            <person name="Saif S."/>
            <person name="Birren B."/>
        </authorList>
    </citation>
    <scope>NUCLEOTIDE SEQUENCE [LARGE SCALE GENOMIC DNA]</scope>
    <source>
        <strain evidence="1 2">ATCC 28783</strain>
    </source>
</reference>
<dbReference type="EMBL" id="SDIL01000195">
    <property type="protein sequence ID" value="RXK34768.1"/>
    <property type="molecule type" value="Genomic_DNA"/>
</dbReference>
<protein>
    <submittedName>
        <fullName evidence="1">Uncharacterized protein</fullName>
    </submittedName>
</protein>
<evidence type="ECO:0000313" key="1">
    <source>
        <dbReference type="EMBL" id="RXK34768.1"/>
    </source>
</evidence>
<dbReference type="STRING" id="5217.A0A4Q1B7V5"/>
<organism evidence="1 2">
    <name type="scientific">Tremella mesenterica</name>
    <name type="common">Jelly fungus</name>
    <dbReference type="NCBI Taxonomy" id="5217"/>
    <lineage>
        <taxon>Eukaryota</taxon>
        <taxon>Fungi</taxon>
        <taxon>Dikarya</taxon>
        <taxon>Basidiomycota</taxon>
        <taxon>Agaricomycotina</taxon>
        <taxon>Tremellomycetes</taxon>
        <taxon>Tremellales</taxon>
        <taxon>Tremellaceae</taxon>
        <taxon>Tremella</taxon>
    </lineage>
</organism>
<dbReference type="AlphaFoldDB" id="A0A4Q1B7V5"/>
<dbReference type="VEuPathDB" id="FungiDB:TREMEDRAFT_19451"/>
<dbReference type="PANTHER" id="PTHR28052">
    <property type="entry name" value="UPF0545 PROTEIN C22ORF39"/>
    <property type="match status" value="1"/>
</dbReference>
<evidence type="ECO:0000313" key="2">
    <source>
        <dbReference type="Proteomes" id="UP000289152"/>
    </source>
</evidence>
<accession>A0A4Q1B7V5</accession>
<comment type="caution">
    <text evidence="1">The sequence shown here is derived from an EMBL/GenBank/DDBJ whole genome shotgun (WGS) entry which is preliminary data.</text>
</comment>